<gene>
    <name evidence="2" type="ORF">Spa11_21400</name>
</gene>
<evidence type="ECO:0000313" key="2">
    <source>
        <dbReference type="EMBL" id="QDV73941.1"/>
    </source>
</evidence>
<keyword evidence="1" id="KW-0472">Membrane</keyword>
<accession>A0A518K826</accession>
<keyword evidence="1" id="KW-0812">Transmembrane</keyword>
<dbReference type="RefSeq" id="WP_145111795.1">
    <property type="nucleotide sequence ID" value="NZ_CP036349.1"/>
</dbReference>
<keyword evidence="3" id="KW-1185">Reference proteome</keyword>
<dbReference type="KEGG" id="bmei:Spa11_21400"/>
<organism evidence="2 3">
    <name type="scientific">Botrimarina mediterranea</name>
    <dbReference type="NCBI Taxonomy" id="2528022"/>
    <lineage>
        <taxon>Bacteria</taxon>
        <taxon>Pseudomonadati</taxon>
        <taxon>Planctomycetota</taxon>
        <taxon>Planctomycetia</taxon>
        <taxon>Pirellulales</taxon>
        <taxon>Lacipirellulaceae</taxon>
        <taxon>Botrimarina</taxon>
    </lineage>
</organism>
<name>A0A518K826_9BACT</name>
<feature type="transmembrane region" description="Helical" evidence="1">
    <location>
        <begin position="103"/>
        <end position="125"/>
    </location>
</feature>
<dbReference type="AlphaFoldDB" id="A0A518K826"/>
<dbReference type="Proteomes" id="UP000316426">
    <property type="component" value="Chromosome"/>
</dbReference>
<protein>
    <recommendedName>
        <fullName evidence="4">DUF4345 domain-containing protein</fullName>
    </recommendedName>
</protein>
<sequence>MIVAARVFLYVLAILYIGLGIWCAVAPSTTSKKVGFERIGEAGRSEFMTVYGGLEVGMGIMFAIFAIRPESVVYGLVACVAVHGGIVAFRTASFFLYDAMHGMVVQLAIGEWIILLVSSTLLLALRQMTAAGA</sequence>
<feature type="transmembrane region" description="Helical" evidence="1">
    <location>
        <begin position="7"/>
        <end position="27"/>
    </location>
</feature>
<evidence type="ECO:0000313" key="3">
    <source>
        <dbReference type="Proteomes" id="UP000316426"/>
    </source>
</evidence>
<feature type="transmembrane region" description="Helical" evidence="1">
    <location>
        <begin position="47"/>
        <end position="67"/>
    </location>
</feature>
<evidence type="ECO:0008006" key="4">
    <source>
        <dbReference type="Google" id="ProtNLM"/>
    </source>
</evidence>
<evidence type="ECO:0000256" key="1">
    <source>
        <dbReference type="SAM" id="Phobius"/>
    </source>
</evidence>
<reference evidence="2 3" key="1">
    <citation type="submission" date="2019-02" db="EMBL/GenBank/DDBJ databases">
        <title>Deep-cultivation of Planctomycetes and their phenomic and genomic characterization uncovers novel biology.</title>
        <authorList>
            <person name="Wiegand S."/>
            <person name="Jogler M."/>
            <person name="Boedeker C."/>
            <person name="Pinto D."/>
            <person name="Vollmers J."/>
            <person name="Rivas-Marin E."/>
            <person name="Kohn T."/>
            <person name="Peeters S.H."/>
            <person name="Heuer A."/>
            <person name="Rast P."/>
            <person name="Oberbeckmann S."/>
            <person name="Bunk B."/>
            <person name="Jeske O."/>
            <person name="Meyerdierks A."/>
            <person name="Storesund J.E."/>
            <person name="Kallscheuer N."/>
            <person name="Luecker S."/>
            <person name="Lage O.M."/>
            <person name="Pohl T."/>
            <person name="Merkel B.J."/>
            <person name="Hornburger P."/>
            <person name="Mueller R.-W."/>
            <person name="Bruemmer F."/>
            <person name="Labrenz M."/>
            <person name="Spormann A.M."/>
            <person name="Op den Camp H."/>
            <person name="Overmann J."/>
            <person name="Amann R."/>
            <person name="Jetten M.S.M."/>
            <person name="Mascher T."/>
            <person name="Medema M.H."/>
            <person name="Devos D.P."/>
            <person name="Kaster A.-K."/>
            <person name="Ovreas L."/>
            <person name="Rohde M."/>
            <person name="Galperin M.Y."/>
            <person name="Jogler C."/>
        </authorList>
    </citation>
    <scope>NUCLEOTIDE SEQUENCE [LARGE SCALE GENOMIC DNA]</scope>
    <source>
        <strain evidence="2 3">Spa11</strain>
    </source>
</reference>
<feature type="transmembrane region" description="Helical" evidence="1">
    <location>
        <begin position="74"/>
        <end position="97"/>
    </location>
</feature>
<proteinExistence type="predicted"/>
<dbReference type="EMBL" id="CP036349">
    <property type="protein sequence ID" value="QDV73941.1"/>
    <property type="molecule type" value="Genomic_DNA"/>
</dbReference>
<keyword evidence="1" id="KW-1133">Transmembrane helix</keyword>